<gene>
    <name evidence="1" type="ORF">S12H4_06282</name>
</gene>
<organism evidence="1">
    <name type="scientific">marine sediment metagenome</name>
    <dbReference type="NCBI Taxonomy" id="412755"/>
    <lineage>
        <taxon>unclassified sequences</taxon>
        <taxon>metagenomes</taxon>
        <taxon>ecological metagenomes</taxon>
    </lineage>
</organism>
<proteinExistence type="predicted"/>
<feature type="non-terminal residue" evidence="1">
    <location>
        <position position="1"/>
    </location>
</feature>
<protein>
    <submittedName>
        <fullName evidence="1">Uncharacterized protein</fullName>
    </submittedName>
</protein>
<dbReference type="AlphaFoldDB" id="X1RNU6"/>
<comment type="caution">
    <text evidence="1">The sequence shown here is derived from an EMBL/GenBank/DDBJ whole genome shotgun (WGS) entry which is preliminary data.</text>
</comment>
<accession>X1RNU6</accession>
<dbReference type="EMBL" id="BARW01002186">
    <property type="protein sequence ID" value="GAI68641.1"/>
    <property type="molecule type" value="Genomic_DNA"/>
</dbReference>
<name>X1RNU6_9ZZZZ</name>
<reference evidence="1" key="1">
    <citation type="journal article" date="2014" name="Front. Microbiol.">
        <title>High frequency of phylogenetically diverse reductive dehalogenase-homologous genes in deep subseafloor sedimentary metagenomes.</title>
        <authorList>
            <person name="Kawai M."/>
            <person name="Futagami T."/>
            <person name="Toyoda A."/>
            <person name="Takaki Y."/>
            <person name="Nishi S."/>
            <person name="Hori S."/>
            <person name="Arai W."/>
            <person name="Tsubouchi T."/>
            <person name="Morono Y."/>
            <person name="Uchiyama I."/>
            <person name="Ito T."/>
            <person name="Fujiyama A."/>
            <person name="Inagaki F."/>
            <person name="Takami H."/>
        </authorList>
    </citation>
    <scope>NUCLEOTIDE SEQUENCE</scope>
    <source>
        <strain evidence="1">Expedition CK06-06</strain>
    </source>
</reference>
<sequence>RVMKEILPKEGQRVSIPMGIASVVGGNPLKETVLVELESGARVEVPLSEVTIIDR</sequence>
<evidence type="ECO:0000313" key="1">
    <source>
        <dbReference type="EMBL" id="GAI68641.1"/>
    </source>
</evidence>